<gene>
    <name evidence="3" type="ORF">DFH08DRAFT_828565</name>
</gene>
<feature type="signal peptide" evidence="2">
    <location>
        <begin position="1"/>
        <end position="24"/>
    </location>
</feature>
<evidence type="ECO:0000256" key="1">
    <source>
        <dbReference type="SAM" id="MobiDB-lite"/>
    </source>
</evidence>
<name>A0AAD7ATA6_9AGAR</name>
<dbReference type="EMBL" id="JARIHO010000001">
    <property type="protein sequence ID" value="KAJ7367454.1"/>
    <property type="molecule type" value="Genomic_DNA"/>
</dbReference>
<keyword evidence="4" id="KW-1185">Reference proteome</keyword>
<feature type="chain" id="PRO_5042083648" evidence="2">
    <location>
        <begin position="25"/>
        <end position="193"/>
    </location>
</feature>
<protein>
    <submittedName>
        <fullName evidence="3">Uncharacterized protein</fullName>
    </submittedName>
</protein>
<sequence length="193" mass="19455">MPFTTFQLLSLALALSSFTQDVAAIPAPVPAVTTLSVPPLFLPLSSALPAVVLGVDSQGRTTYAIEQDAVEGTKTTPLTATLVEGADYAGYTFSASAAGFDIELDFECDLKGGQAICSGLDSNSQVATATLSSLDPFIIDIVSTVAPSGASATGNPSSSPSPSASDKPGSAPRLSASSGALVGVVFLVAHWFI</sequence>
<accession>A0AAD7ATA6</accession>
<organism evidence="3 4">
    <name type="scientific">Mycena albidolilacea</name>
    <dbReference type="NCBI Taxonomy" id="1033008"/>
    <lineage>
        <taxon>Eukaryota</taxon>
        <taxon>Fungi</taxon>
        <taxon>Dikarya</taxon>
        <taxon>Basidiomycota</taxon>
        <taxon>Agaricomycotina</taxon>
        <taxon>Agaricomycetes</taxon>
        <taxon>Agaricomycetidae</taxon>
        <taxon>Agaricales</taxon>
        <taxon>Marasmiineae</taxon>
        <taxon>Mycenaceae</taxon>
        <taxon>Mycena</taxon>
    </lineage>
</organism>
<feature type="region of interest" description="Disordered" evidence="1">
    <location>
        <begin position="150"/>
        <end position="175"/>
    </location>
</feature>
<evidence type="ECO:0000256" key="2">
    <source>
        <dbReference type="SAM" id="SignalP"/>
    </source>
</evidence>
<proteinExistence type="predicted"/>
<feature type="compositionally biased region" description="Low complexity" evidence="1">
    <location>
        <begin position="150"/>
        <end position="172"/>
    </location>
</feature>
<evidence type="ECO:0000313" key="4">
    <source>
        <dbReference type="Proteomes" id="UP001218218"/>
    </source>
</evidence>
<reference evidence="3" key="1">
    <citation type="submission" date="2023-03" db="EMBL/GenBank/DDBJ databases">
        <title>Massive genome expansion in bonnet fungi (Mycena s.s.) driven by repeated elements and novel gene families across ecological guilds.</title>
        <authorList>
            <consortium name="Lawrence Berkeley National Laboratory"/>
            <person name="Harder C.B."/>
            <person name="Miyauchi S."/>
            <person name="Viragh M."/>
            <person name="Kuo A."/>
            <person name="Thoen E."/>
            <person name="Andreopoulos B."/>
            <person name="Lu D."/>
            <person name="Skrede I."/>
            <person name="Drula E."/>
            <person name="Henrissat B."/>
            <person name="Morin E."/>
            <person name="Kohler A."/>
            <person name="Barry K."/>
            <person name="LaButti K."/>
            <person name="Morin E."/>
            <person name="Salamov A."/>
            <person name="Lipzen A."/>
            <person name="Mereny Z."/>
            <person name="Hegedus B."/>
            <person name="Baldrian P."/>
            <person name="Stursova M."/>
            <person name="Weitz H."/>
            <person name="Taylor A."/>
            <person name="Grigoriev I.V."/>
            <person name="Nagy L.G."/>
            <person name="Martin F."/>
            <person name="Kauserud H."/>
        </authorList>
    </citation>
    <scope>NUCLEOTIDE SEQUENCE</scope>
    <source>
        <strain evidence="3">CBHHK002</strain>
    </source>
</reference>
<comment type="caution">
    <text evidence="3">The sequence shown here is derived from an EMBL/GenBank/DDBJ whole genome shotgun (WGS) entry which is preliminary data.</text>
</comment>
<dbReference type="Proteomes" id="UP001218218">
    <property type="component" value="Unassembled WGS sequence"/>
</dbReference>
<dbReference type="AlphaFoldDB" id="A0AAD7ATA6"/>
<evidence type="ECO:0000313" key="3">
    <source>
        <dbReference type="EMBL" id="KAJ7367454.1"/>
    </source>
</evidence>
<keyword evidence="2" id="KW-0732">Signal</keyword>